<feature type="region of interest" description="Disordered" evidence="8">
    <location>
        <begin position="1387"/>
        <end position="1413"/>
    </location>
</feature>
<keyword evidence="2" id="KW-0723">Serine/threonine-protein kinase</keyword>
<evidence type="ECO:0000256" key="3">
    <source>
        <dbReference type="ARBA" id="ARBA00022679"/>
    </source>
</evidence>
<dbReference type="Gene3D" id="1.10.510.10">
    <property type="entry name" value="Transferase(Phosphotransferase) domain 1"/>
    <property type="match status" value="1"/>
</dbReference>
<feature type="region of interest" description="Disordered" evidence="8">
    <location>
        <begin position="1335"/>
        <end position="1369"/>
    </location>
</feature>
<keyword evidence="4 7" id="KW-0547">Nucleotide-binding</keyword>
<dbReference type="PANTHER" id="PTHR48016">
    <property type="entry name" value="MAP KINASE KINASE KINASE SSK2-RELATED-RELATED"/>
    <property type="match status" value="1"/>
</dbReference>
<dbReference type="InterPro" id="IPR000719">
    <property type="entry name" value="Prot_kinase_dom"/>
</dbReference>
<gene>
    <name evidence="10" type="primary">SSK2</name>
    <name evidence="10" type="ORF">H4R20_001831</name>
</gene>
<feature type="compositionally biased region" description="Polar residues" evidence="8">
    <location>
        <begin position="1335"/>
        <end position="1350"/>
    </location>
</feature>
<feature type="region of interest" description="Disordered" evidence="8">
    <location>
        <begin position="1201"/>
        <end position="1229"/>
    </location>
</feature>
<feature type="compositionally biased region" description="Low complexity" evidence="8">
    <location>
        <begin position="1150"/>
        <end position="1160"/>
    </location>
</feature>
<dbReference type="GO" id="GO:0004709">
    <property type="term" value="F:MAP kinase kinase kinase activity"/>
    <property type="evidence" value="ECO:0007669"/>
    <property type="project" value="UniProtKB-EC"/>
</dbReference>
<keyword evidence="11" id="KW-1185">Reference proteome</keyword>
<sequence length="1572" mass="171331">RLLKENGITMIFERKMLTQLEAVMQAARRDVIANSAMIERLGLPATNRQLQELLMLSPRLLQTCLDIRLQSAANLVNPALAQVDQLIEDIRDSLLVACRVKRTFAAMAAPVQTWRPGVRLDAEYDRTMRNCLRTYFRLLLRKLRVTQGGGARDFEILENQWPFLLEIVRDIDGGQHELALRYCRLVRRSMRLWTSILAQRLVGPAAYDAMASRELGKWLSRALQDVRSPILKAQRLVRTIQSALTNATDYAFTDALPVMAQLVDSKHVLVYTAGEWESRGVYIVGSQALVQKPHMARELLAACVVGDETASDIFRNYYLIVVRTDAEFNWTGQMVVPDGEGIPFQDLRLAPGQMRLIAPGFGRLERYRHWLERLNIAAERQPGQTYTAVTDEILGGGEPSGDAEDELFADESYGDEEEEQYVDRSHADSADERFTEQADEPFERTGSEPHHAALRPSLEPFDRRLGRMNSPRWNAAARRGMIEDMTRQRPAAHAQPDTEEPARQPAQITELNRAHNPHVQREWVRLKYSITRMLDALTQLPDMLRTLHVDVHERAHYEARGRAAQADAECGGASCGLLEQVQEAFLFVSNTSSRGARFLDLKAERYVRLALLYMCVGWCAFITEDCVAGERRTFRWAMQALEFTMSAGRGNTLQVLGRDDWQLIKAQVAGCVTLMISHFDVLGTRADDLTTQKRPRATPQTPGGPAALLSLDGVGAALRTHLAQRQRVQHASAVDALRDAYLDGERRIGRVLESTALHDDQTLRLLATSSSNITIRWQIGRYIGGGAFGAVYVGYNLDTGELMAVKEIRFPARPLQSAPRTAPDSAQQTGARIVREMEVMAMLQHPNVVSYYGIEVHREKVYLFMELCTRGSLAQLIKDQGRLDEPTARVFVVQMLRGLHYLHTAQICHRDIKCDNTLLDECMAVKLVDFGAAKVLNQQLHAATRRTRRDAASLTGTPMYMAPEVILGSNGGSVAAGLGSTREVLRPGRLGAQDIWALGCCVVEMITGCPPWAHLDNEWAIMYHVVAGDPPLPSASELSPACLRFIRRCFTRQPADRPNAGDLLQDEWLAACRRNMERLEGAHYAPGKLSPGPFDYAANMDNLTDPDVIAGDVAAVRSSHRNTADSFAMHASDSLAPHSFTSGNRMLSVGSAGSAPSPGSRSRRSSIHTKNLSGDLRFMSSAGSLSNAEMLLSMAGRSSGGFSPAAGSNASRQRVGTPRDQVLASHSPSSAASVGSLQAAWPFNKAAASLPGAEVASPGSELYSCPSSTSRGGAAGAQWSHLAAAGGAMSTSSHGLSIAQSSASSDKLGATEEELVAHYTSPSVVYQALSSSPATSPVRASQPLGSSSLVPPSRLHHTSEMGSPAGSVDSVESVGAVSQFVADSSSSAAAQTPARLSSAQSSIHRPSADSPAVAADCLSSDNIQDISETTRKVVSTMLSIPLEGADVAGVSGWLGDANTPMGLLGIEEVRETLATTSQNVVRQREQQLRKQHESRHQPNQMALQQRSLSEGPTGAAAAAAATDGAVERQGPAPLTMPPQSDPGLQRQDVDTMPEMTEPPALYPLPPDEDNMD</sequence>
<accession>A0A9W8HWM4</accession>
<comment type="caution">
    <text evidence="10">The sequence shown here is derived from an EMBL/GenBank/DDBJ whole genome shotgun (WGS) entry which is preliminary data.</text>
</comment>
<dbReference type="InterPro" id="IPR008271">
    <property type="entry name" value="Ser/Thr_kinase_AS"/>
</dbReference>
<keyword evidence="6 7" id="KW-0067">ATP-binding</keyword>
<keyword evidence="5 10" id="KW-0418">Kinase</keyword>
<feature type="compositionally biased region" description="Basic and acidic residues" evidence="8">
    <location>
        <begin position="1482"/>
        <end position="1496"/>
    </location>
</feature>
<evidence type="ECO:0000256" key="6">
    <source>
        <dbReference type="ARBA" id="ARBA00022840"/>
    </source>
</evidence>
<feature type="region of interest" description="Disordered" evidence="8">
    <location>
        <begin position="1146"/>
        <end position="1172"/>
    </location>
</feature>
<dbReference type="PANTHER" id="PTHR48016:SF32">
    <property type="entry name" value="MITOGEN-ACTIVATED PROTEIN KINASE KINASE KINASE 4"/>
    <property type="match status" value="1"/>
</dbReference>
<evidence type="ECO:0000313" key="11">
    <source>
        <dbReference type="Proteomes" id="UP001140094"/>
    </source>
</evidence>
<dbReference type="PROSITE" id="PS00108">
    <property type="entry name" value="PROTEIN_KINASE_ST"/>
    <property type="match status" value="1"/>
</dbReference>
<evidence type="ECO:0000259" key="9">
    <source>
        <dbReference type="PROSITE" id="PS50011"/>
    </source>
</evidence>
<dbReference type="EC" id="2.7.11.25" evidence="10"/>
<feature type="compositionally biased region" description="Polar residues" evidence="8">
    <location>
        <begin position="1387"/>
        <end position="1404"/>
    </location>
</feature>
<evidence type="ECO:0000256" key="8">
    <source>
        <dbReference type="SAM" id="MobiDB-lite"/>
    </source>
</evidence>
<dbReference type="OrthoDB" id="1043025at2759"/>
<name>A0A9W8HWM4_9FUNG</name>
<dbReference type="Proteomes" id="UP001140094">
    <property type="component" value="Unassembled WGS sequence"/>
</dbReference>
<dbReference type="Pfam" id="PF00069">
    <property type="entry name" value="Pkinase"/>
    <property type="match status" value="1"/>
</dbReference>
<dbReference type="GO" id="GO:0038066">
    <property type="term" value="P:p38MAPK cascade"/>
    <property type="evidence" value="ECO:0007669"/>
    <property type="project" value="TreeGrafter"/>
</dbReference>
<dbReference type="PROSITE" id="PS00107">
    <property type="entry name" value="PROTEIN_KINASE_ATP"/>
    <property type="match status" value="1"/>
</dbReference>
<dbReference type="SMART" id="SM00220">
    <property type="entry name" value="S_TKc"/>
    <property type="match status" value="1"/>
</dbReference>
<feature type="region of interest" description="Disordered" evidence="8">
    <location>
        <begin position="413"/>
        <end position="457"/>
    </location>
</feature>
<dbReference type="PROSITE" id="PS50011">
    <property type="entry name" value="PROTEIN_KINASE_DOM"/>
    <property type="match status" value="1"/>
</dbReference>
<reference evidence="10" key="1">
    <citation type="submission" date="2022-07" db="EMBL/GenBank/DDBJ databases">
        <title>Phylogenomic reconstructions and comparative analyses of Kickxellomycotina fungi.</title>
        <authorList>
            <person name="Reynolds N.K."/>
            <person name="Stajich J.E."/>
            <person name="Barry K."/>
            <person name="Grigoriev I.V."/>
            <person name="Crous P."/>
            <person name="Smith M.E."/>
        </authorList>
    </citation>
    <scope>NUCLEOTIDE SEQUENCE</scope>
    <source>
        <strain evidence="10">NRRL 1565</strain>
    </source>
</reference>
<evidence type="ECO:0000256" key="1">
    <source>
        <dbReference type="ARBA" id="ARBA00006529"/>
    </source>
</evidence>
<dbReference type="SUPFAM" id="SSF56112">
    <property type="entry name" value="Protein kinase-like (PK-like)"/>
    <property type="match status" value="1"/>
</dbReference>
<evidence type="ECO:0000256" key="4">
    <source>
        <dbReference type="ARBA" id="ARBA00022741"/>
    </source>
</evidence>
<keyword evidence="3 10" id="KW-0808">Transferase</keyword>
<dbReference type="GO" id="GO:0005524">
    <property type="term" value="F:ATP binding"/>
    <property type="evidence" value="ECO:0007669"/>
    <property type="project" value="UniProtKB-UniRule"/>
</dbReference>
<dbReference type="EMBL" id="JANBUO010000229">
    <property type="protein sequence ID" value="KAJ2806079.1"/>
    <property type="molecule type" value="Genomic_DNA"/>
</dbReference>
<feature type="domain" description="Protein kinase" evidence="9">
    <location>
        <begin position="777"/>
        <end position="1069"/>
    </location>
</feature>
<feature type="compositionally biased region" description="Polar residues" evidence="8">
    <location>
        <begin position="1497"/>
        <end position="1510"/>
    </location>
</feature>
<organism evidence="10 11">
    <name type="scientific">Coemansia guatemalensis</name>
    <dbReference type="NCBI Taxonomy" id="2761395"/>
    <lineage>
        <taxon>Eukaryota</taxon>
        <taxon>Fungi</taxon>
        <taxon>Fungi incertae sedis</taxon>
        <taxon>Zoopagomycota</taxon>
        <taxon>Kickxellomycotina</taxon>
        <taxon>Kickxellomycetes</taxon>
        <taxon>Kickxellales</taxon>
        <taxon>Kickxellaceae</taxon>
        <taxon>Coemansia</taxon>
    </lineage>
</organism>
<dbReference type="InterPro" id="IPR017441">
    <property type="entry name" value="Protein_kinase_ATP_BS"/>
</dbReference>
<evidence type="ECO:0000256" key="2">
    <source>
        <dbReference type="ARBA" id="ARBA00022527"/>
    </source>
</evidence>
<dbReference type="InterPro" id="IPR011009">
    <property type="entry name" value="Kinase-like_dom_sf"/>
</dbReference>
<dbReference type="InterPro" id="IPR050538">
    <property type="entry name" value="MAP_kinase_kinase_kinase"/>
</dbReference>
<evidence type="ECO:0000256" key="5">
    <source>
        <dbReference type="ARBA" id="ARBA00022777"/>
    </source>
</evidence>
<comment type="similarity">
    <text evidence="1">Belongs to the protein kinase superfamily. STE Ser/Thr protein kinase family. MAP kinase kinase kinase subfamily.</text>
</comment>
<feature type="binding site" evidence="7">
    <location>
        <position position="806"/>
    </location>
    <ligand>
        <name>ATP</name>
        <dbReference type="ChEBI" id="CHEBI:30616"/>
    </ligand>
</feature>
<evidence type="ECO:0000256" key="7">
    <source>
        <dbReference type="PROSITE-ProRule" id="PRU10141"/>
    </source>
</evidence>
<evidence type="ECO:0000313" key="10">
    <source>
        <dbReference type="EMBL" id="KAJ2806079.1"/>
    </source>
</evidence>
<feature type="compositionally biased region" description="Basic and acidic residues" evidence="8">
    <location>
        <begin position="421"/>
        <end position="451"/>
    </location>
</feature>
<protein>
    <submittedName>
        <fullName evidence="10">Suppressor of Sensor Kinase (SLN1)</fullName>
        <ecNumber evidence="10">2.7.11.25</ecNumber>
    </submittedName>
</protein>
<feature type="region of interest" description="Disordered" evidence="8">
    <location>
        <begin position="1477"/>
        <end position="1572"/>
    </location>
</feature>
<proteinExistence type="inferred from homology"/>
<feature type="non-terminal residue" evidence="10">
    <location>
        <position position="1"/>
    </location>
</feature>